<sequence length="258" mass="29839">MKRAFTGKEVNSEFALRPPARAFSKLKRVRGQSDSYSLKSSTVQQFYAPTLSGIRQLISDQKKEIKEKHNKEPKAREQYDPLEPPNRLANFIFRKSSSSEQHQNVLQPTRAWSVVARGAVISVLRNTFSSKEFAGSQDSYKRKQTRRRQKQGDTVHDRNPVTHNFTEFVRDATATKTNFRILMSDTAEASIRRDQTVKQLRVIGCEYEVPWEEMYVIAPGVRVVDDISFTMRFQGKPKWSVRVGRNTVEHDVHVQYTN</sequence>
<reference evidence="2 3" key="1">
    <citation type="submission" date="2023-01" db="EMBL/GenBank/DDBJ databases">
        <title>Analysis of 21 Apiospora genomes using comparative genomics revels a genus with tremendous synthesis potential of carbohydrate active enzymes and secondary metabolites.</title>
        <authorList>
            <person name="Sorensen T."/>
        </authorList>
    </citation>
    <scope>NUCLEOTIDE SEQUENCE [LARGE SCALE GENOMIC DNA]</scope>
    <source>
        <strain evidence="2 3">CBS 24483</strain>
    </source>
</reference>
<name>A0ABR1QI80_9PEZI</name>
<evidence type="ECO:0000313" key="2">
    <source>
        <dbReference type="EMBL" id="KAK7956338.1"/>
    </source>
</evidence>
<feature type="compositionally biased region" description="Basic and acidic residues" evidence="1">
    <location>
        <begin position="150"/>
        <end position="160"/>
    </location>
</feature>
<comment type="caution">
    <text evidence="2">The sequence shown here is derived from an EMBL/GenBank/DDBJ whole genome shotgun (WGS) entry which is preliminary data.</text>
</comment>
<accession>A0ABR1QI80</accession>
<keyword evidence="3" id="KW-1185">Reference proteome</keyword>
<dbReference type="RefSeq" id="XP_066701644.1">
    <property type="nucleotide sequence ID" value="XM_066841782.1"/>
</dbReference>
<dbReference type="Proteomes" id="UP001391051">
    <property type="component" value="Unassembled WGS sequence"/>
</dbReference>
<protein>
    <submittedName>
        <fullName evidence="2">Uncharacterized protein</fullName>
    </submittedName>
</protein>
<dbReference type="GeneID" id="92074844"/>
<organism evidence="2 3">
    <name type="scientific">Apiospora aurea</name>
    <dbReference type="NCBI Taxonomy" id="335848"/>
    <lineage>
        <taxon>Eukaryota</taxon>
        <taxon>Fungi</taxon>
        <taxon>Dikarya</taxon>
        <taxon>Ascomycota</taxon>
        <taxon>Pezizomycotina</taxon>
        <taxon>Sordariomycetes</taxon>
        <taxon>Xylariomycetidae</taxon>
        <taxon>Amphisphaeriales</taxon>
        <taxon>Apiosporaceae</taxon>
        <taxon>Apiospora</taxon>
    </lineage>
</organism>
<feature type="region of interest" description="Disordered" evidence="1">
    <location>
        <begin position="135"/>
        <end position="160"/>
    </location>
</feature>
<evidence type="ECO:0000313" key="3">
    <source>
        <dbReference type="Proteomes" id="UP001391051"/>
    </source>
</evidence>
<gene>
    <name evidence="2" type="ORF">PG986_005560</name>
</gene>
<dbReference type="EMBL" id="JAQQWE010000004">
    <property type="protein sequence ID" value="KAK7956338.1"/>
    <property type="molecule type" value="Genomic_DNA"/>
</dbReference>
<evidence type="ECO:0000256" key="1">
    <source>
        <dbReference type="SAM" id="MobiDB-lite"/>
    </source>
</evidence>
<proteinExistence type="predicted"/>